<organism evidence="2 3">
    <name type="scientific">Phytophthora sojae (strain P6497)</name>
    <name type="common">Soybean stem and root rot agent</name>
    <name type="synonym">Phytophthora megasperma f. sp. glycines</name>
    <dbReference type="NCBI Taxonomy" id="1094619"/>
    <lineage>
        <taxon>Eukaryota</taxon>
        <taxon>Sar</taxon>
        <taxon>Stramenopiles</taxon>
        <taxon>Oomycota</taxon>
        <taxon>Peronosporomycetes</taxon>
        <taxon>Peronosporales</taxon>
        <taxon>Peronosporaceae</taxon>
        <taxon>Phytophthora</taxon>
    </lineage>
</organism>
<dbReference type="InParanoid" id="G4YEP0"/>
<dbReference type="AlphaFoldDB" id="G4YEP0"/>
<gene>
    <name evidence="2" type="ORF">PHYSODRAFT_466816</name>
</gene>
<feature type="chain" id="PRO_5003471139" description="PiggyBac transposable element-derived protein 4 C-terminal zinc-ribbon domain-containing protein" evidence="1">
    <location>
        <begin position="19"/>
        <end position="185"/>
    </location>
</feature>
<proteinExistence type="predicted"/>
<name>G4YEP0_PHYSP</name>
<evidence type="ECO:0008006" key="4">
    <source>
        <dbReference type="Google" id="ProtNLM"/>
    </source>
</evidence>
<dbReference type="EMBL" id="JH159151">
    <property type="protein sequence ID" value="EGZ26884.1"/>
    <property type="molecule type" value="Genomic_DNA"/>
</dbReference>
<dbReference type="PANTHER" id="PTHR46599:SF3">
    <property type="entry name" value="PIGGYBAC TRANSPOSABLE ELEMENT-DERIVED PROTEIN 4"/>
    <property type="match status" value="1"/>
</dbReference>
<evidence type="ECO:0000313" key="2">
    <source>
        <dbReference type="EMBL" id="EGZ26884.1"/>
    </source>
</evidence>
<protein>
    <recommendedName>
        <fullName evidence="4">PiggyBac transposable element-derived protein 4 C-terminal zinc-ribbon domain-containing protein</fullName>
    </recommendedName>
</protein>
<keyword evidence="1" id="KW-0732">Signal</keyword>
<evidence type="ECO:0000256" key="1">
    <source>
        <dbReference type="SAM" id="SignalP"/>
    </source>
</evidence>
<dbReference type="Proteomes" id="UP000002640">
    <property type="component" value="Unassembled WGS sequence"/>
</dbReference>
<sequence>MSLFLGLVDLAIVNGYHASKGTRPLTHVQYIRKLHLELIYLKSEDMYEDNKFGAASTAAPAASASRSERTSCTQHLPKQIDEWRTYSGQSKRVQQNCKICSLMRTDGKRGGTTTYCCEACVDSQQVYLCMKPKKTIDGVLMSCWEIWHTTYKNGTAIPDHLQNKIRLRKSPAKKRRRASSGDSSE</sequence>
<keyword evidence="3" id="KW-1185">Reference proteome</keyword>
<dbReference type="GeneID" id="20653479"/>
<dbReference type="PANTHER" id="PTHR46599">
    <property type="entry name" value="PIGGYBAC TRANSPOSABLE ELEMENT-DERIVED PROTEIN 4"/>
    <property type="match status" value="1"/>
</dbReference>
<dbReference type="OMA" id="HLELIYL"/>
<reference evidence="2 3" key="1">
    <citation type="journal article" date="2006" name="Science">
        <title>Phytophthora genome sequences uncover evolutionary origins and mechanisms of pathogenesis.</title>
        <authorList>
            <person name="Tyler B.M."/>
            <person name="Tripathy S."/>
            <person name="Zhang X."/>
            <person name="Dehal P."/>
            <person name="Jiang R.H."/>
            <person name="Aerts A."/>
            <person name="Arredondo F.D."/>
            <person name="Baxter L."/>
            <person name="Bensasson D."/>
            <person name="Beynon J.L."/>
            <person name="Chapman J."/>
            <person name="Damasceno C.M."/>
            <person name="Dorrance A.E."/>
            <person name="Dou D."/>
            <person name="Dickerman A.W."/>
            <person name="Dubchak I.L."/>
            <person name="Garbelotto M."/>
            <person name="Gijzen M."/>
            <person name="Gordon S.G."/>
            <person name="Govers F."/>
            <person name="Grunwald N.J."/>
            <person name="Huang W."/>
            <person name="Ivors K.L."/>
            <person name="Jones R.W."/>
            <person name="Kamoun S."/>
            <person name="Krampis K."/>
            <person name="Lamour K.H."/>
            <person name="Lee M.K."/>
            <person name="McDonald W.H."/>
            <person name="Medina M."/>
            <person name="Meijer H.J."/>
            <person name="Nordberg E.K."/>
            <person name="Maclean D.J."/>
            <person name="Ospina-Giraldo M.D."/>
            <person name="Morris P.F."/>
            <person name="Phuntumart V."/>
            <person name="Putnam N.H."/>
            <person name="Rash S."/>
            <person name="Rose J.K."/>
            <person name="Sakihama Y."/>
            <person name="Salamov A.A."/>
            <person name="Savidor A."/>
            <person name="Scheuring C.F."/>
            <person name="Smith B.M."/>
            <person name="Sobral B.W."/>
            <person name="Terry A."/>
            <person name="Torto-Alalibo T.A."/>
            <person name="Win J."/>
            <person name="Xu Z."/>
            <person name="Zhang H."/>
            <person name="Grigoriev I.V."/>
            <person name="Rokhsar D.S."/>
            <person name="Boore J.L."/>
        </authorList>
    </citation>
    <scope>NUCLEOTIDE SEQUENCE [LARGE SCALE GENOMIC DNA]</scope>
    <source>
        <strain evidence="2 3">P6497</strain>
    </source>
</reference>
<dbReference type="RefSeq" id="XP_009514159.1">
    <property type="nucleotide sequence ID" value="XM_009515864.1"/>
</dbReference>
<accession>G4YEP0</accession>
<evidence type="ECO:0000313" key="3">
    <source>
        <dbReference type="Proteomes" id="UP000002640"/>
    </source>
</evidence>
<dbReference type="KEGG" id="psoj:PHYSODRAFT_466816"/>
<feature type="signal peptide" evidence="1">
    <location>
        <begin position="1"/>
        <end position="18"/>
    </location>
</feature>